<dbReference type="AlphaFoldDB" id="A0AAD9LLW3"/>
<dbReference type="Pfam" id="PF09747">
    <property type="entry name" value="CCD97-like_C"/>
    <property type="match status" value="1"/>
</dbReference>
<evidence type="ECO:0000313" key="4">
    <source>
        <dbReference type="Proteomes" id="UP001259832"/>
    </source>
</evidence>
<dbReference type="Proteomes" id="UP001259832">
    <property type="component" value="Unassembled WGS sequence"/>
</dbReference>
<feature type="compositionally biased region" description="Basic and acidic residues" evidence="1">
    <location>
        <begin position="10"/>
        <end position="24"/>
    </location>
</feature>
<protein>
    <recommendedName>
        <fullName evidence="2">CCD97-like C-terminal domain-containing protein</fullName>
    </recommendedName>
</protein>
<feature type="region of interest" description="Disordered" evidence="1">
    <location>
        <begin position="1"/>
        <end position="42"/>
    </location>
</feature>
<dbReference type="EMBL" id="JASMQC010000011">
    <property type="protein sequence ID" value="KAK1941813.1"/>
    <property type="molecule type" value="Genomic_DNA"/>
</dbReference>
<evidence type="ECO:0000256" key="1">
    <source>
        <dbReference type="SAM" id="MobiDB-lite"/>
    </source>
</evidence>
<comment type="caution">
    <text evidence="3">The sequence shown here is derived from an EMBL/GenBank/DDBJ whole genome shotgun (WGS) entry which is preliminary data.</text>
</comment>
<reference evidence="3" key="1">
    <citation type="submission" date="2023-08" db="EMBL/GenBank/DDBJ databases">
        <title>Reference Genome Resource for the Citrus Pathogen Phytophthora citrophthora.</title>
        <authorList>
            <person name="Moller H."/>
            <person name="Coetzee B."/>
            <person name="Rose L.J."/>
            <person name="Van Niekerk J.M."/>
        </authorList>
    </citation>
    <scope>NUCLEOTIDE SEQUENCE</scope>
    <source>
        <strain evidence="3">STE-U-9442</strain>
    </source>
</reference>
<keyword evidence="4" id="KW-1185">Reference proteome</keyword>
<feature type="compositionally biased region" description="Acidic residues" evidence="1">
    <location>
        <begin position="25"/>
        <end position="36"/>
    </location>
</feature>
<sequence>MWGKFTPVNEKQERNRLERLHEDSNVQEEEEEEEEDEKRTNLSIHERRELLSEIMRSKFLDGKDHKYVNEVEVDADARLDEFHGVQSDVEDRFSRRE</sequence>
<organism evidence="3 4">
    <name type="scientific">Phytophthora citrophthora</name>
    <dbReference type="NCBI Taxonomy" id="4793"/>
    <lineage>
        <taxon>Eukaryota</taxon>
        <taxon>Sar</taxon>
        <taxon>Stramenopiles</taxon>
        <taxon>Oomycota</taxon>
        <taxon>Peronosporomycetes</taxon>
        <taxon>Peronosporales</taxon>
        <taxon>Peronosporaceae</taxon>
        <taxon>Phytophthora</taxon>
    </lineage>
</organism>
<evidence type="ECO:0000313" key="3">
    <source>
        <dbReference type="EMBL" id="KAK1941813.1"/>
    </source>
</evidence>
<dbReference type="InterPro" id="IPR040233">
    <property type="entry name" value="CCD97-like_C"/>
</dbReference>
<evidence type="ECO:0000259" key="2">
    <source>
        <dbReference type="Pfam" id="PF09747"/>
    </source>
</evidence>
<feature type="domain" description="CCD97-like C-terminal" evidence="2">
    <location>
        <begin position="12"/>
        <end position="93"/>
    </location>
</feature>
<accession>A0AAD9LLW3</accession>
<proteinExistence type="predicted"/>
<name>A0AAD9LLW3_9STRA</name>
<gene>
    <name evidence="3" type="ORF">P3T76_006877</name>
</gene>